<dbReference type="InterPro" id="IPR013783">
    <property type="entry name" value="Ig-like_fold"/>
</dbReference>
<reference evidence="2" key="1">
    <citation type="submission" date="2025-08" db="UniProtKB">
        <authorList>
            <consortium name="Ensembl"/>
        </authorList>
    </citation>
    <scope>IDENTIFICATION</scope>
</reference>
<dbReference type="Ensembl" id="ENSPMET00000015000.1">
    <property type="protein sequence ID" value="ENSPMEP00000000963.1"/>
    <property type="gene ID" value="ENSPMEG00000000636.1"/>
</dbReference>
<dbReference type="SUPFAM" id="SSF48726">
    <property type="entry name" value="Immunoglobulin"/>
    <property type="match status" value="2"/>
</dbReference>
<evidence type="ECO:0000313" key="3">
    <source>
        <dbReference type="Proteomes" id="UP000261480"/>
    </source>
</evidence>
<dbReference type="Proteomes" id="UP000261480">
    <property type="component" value="Unplaced"/>
</dbReference>
<name>A0A3B3WDW0_9TELE</name>
<protein>
    <submittedName>
        <fullName evidence="2">Uncharacterized protein</fullName>
    </submittedName>
</protein>
<dbReference type="AlphaFoldDB" id="A0A3B3WDW0"/>
<feature type="transmembrane region" description="Helical" evidence="1">
    <location>
        <begin position="189"/>
        <end position="209"/>
    </location>
</feature>
<keyword evidence="3" id="KW-1185">Reference proteome</keyword>
<proteinExistence type="predicted"/>
<reference evidence="2" key="2">
    <citation type="submission" date="2025-09" db="UniProtKB">
        <authorList>
            <consortium name="Ensembl"/>
        </authorList>
    </citation>
    <scope>IDENTIFICATION</scope>
</reference>
<accession>A0A3B3WDW0</accession>
<evidence type="ECO:0000256" key="1">
    <source>
        <dbReference type="SAM" id="Phobius"/>
    </source>
</evidence>
<organism evidence="2 3">
    <name type="scientific">Poecilia mexicana</name>
    <dbReference type="NCBI Taxonomy" id="48701"/>
    <lineage>
        <taxon>Eukaryota</taxon>
        <taxon>Metazoa</taxon>
        <taxon>Chordata</taxon>
        <taxon>Craniata</taxon>
        <taxon>Vertebrata</taxon>
        <taxon>Euteleostomi</taxon>
        <taxon>Actinopterygii</taxon>
        <taxon>Neopterygii</taxon>
        <taxon>Teleostei</taxon>
        <taxon>Neoteleostei</taxon>
        <taxon>Acanthomorphata</taxon>
        <taxon>Ovalentaria</taxon>
        <taxon>Atherinomorphae</taxon>
        <taxon>Cyprinodontiformes</taxon>
        <taxon>Poeciliidae</taxon>
        <taxon>Poeciliinae</taxon>
        <taxon>Poecilia</taxon>
    </lineage>
</organism>
<evidence type="ECO:0000313" key="2">
    <source>
        <dbReference type="Ensembl" id="ENSPMEP00000000963.1"/>
    </source>
</evidence>
<keyword evidence="1" id="KW-1133">Transmembrane helix</keyword>
<keyword evidence="1" id="KW-0472">Membrane</keyword>
<dbReference type="Gene3D" id="2.60.40.10">
    <property type="entry name" value="Immunoglobulins"/>
    <property type="match status" value="1"/>
</dbReference>
<sequence length="210" mass="22841">MSVHILNEQPVHVIPGSKLVLTARIEKDLREEISTITWTREPETGYDRTKVTLATCPAKNPKCSGGKPDVQVSLKQQEATLEMNGYSTEDRGEYSVTVTAVHHVSVSINVSYSLLVCREAWGTDPSFSWLHERAAVTQQVGKVSKDGHMLIVTMTPLCGHFTCMVGNKLGYSSASYTAPCESEGRGTTAAVVCLVLLLLVCGGVLAFLLW</sequence>
<dbReference type="InterPro" id="IPR036179">
    <property type="entry name" value="Ig-like_dom_sf"/>
</dbReference>
<keyword evidence="1" id="KW-0812">Transmembrane</keyword>